<proteinExistence type="predicted"/>
<name>A0A226ECP0_FOLCA</name>
<sequence length="186" mass="21725">MDRARRTSLVEKFNKKEEHRSETERSWVFVCNGGGNSGCGKKSGDYCTNNKAYFKTHISKFHQSNSAALKEEGLAEKFNKSEEERDEIERGWIYVCKDCSYMGDDRRNFQNHITTQHSRSDEQKQKVYTRQRHREHDRRATISVTSHASLKKAEKAPLLEIEPESSQNDKESDSYIEFQSYSNGER</sequence>
<evidence type="ECO:0000313" key="2">
    <source>
        <dbReference type="EMBL" id="OXA55209.1"/>
    </source>
</evidence>
<feature type="compositionally biased region" description="Basic residues" evidence="1">
    <location>
        <begin position="127"/>
        <end position="136"/>
    </location>
</feature>
<evidence type="ECO:0000313" key="3">
    <source>
        <dbReference type="Proteomes" id="UP000198287"/>
    </source>
</evidence>
<keyword evidence="3" id="KW-1185">Reference proteome</keyword>
<organism evidence="2 3">
    <name type="scientific">Folsomia candida</name>
    <name type="common">Springtail</name>
    <dbReference type="NCBI Taxonomy" id="158441"/>
    <lineage>
        <taxon>Eukaryota</taxon>
        <taxon>Metazoa</taxon>
        <taxon>Ecdysozoa</taxon>
        <taxon>Arthropoda</taxon>
        <taxon>Hexapoda</taxon>
        <taxon>Collembola</taxon>
        <taxon>Entomobryomorpha</taxon>
        <taxon>Isotomoidea</taxon>
        <taxon>Isotomidae</taxon>
        <taxon>Proisotominae</taxon>
        <taxon>Folsomia</taxon>
    </lineage>
</organism>
<evidence type="ECO:0008006" key="4">
    <source>
        <dbReference type="Google" id="ProtNLM"/>
    </source>
</evidence>
<accession>A0A226ECP0</accession>
<protein>
    <recommendedName>
        <fullName evidence="4">C2H2-type domain-containing protein</fullName>
    </recommendedName>
</protein>
<feature type="compositionally biased region" description="Polar residues" evidence="1">
    <location>
        <begin position="177"/>
        <end position="186"/>
    </location>
</feature>
<comment type="caution">
    <text evidence="2">The sequence shown here is derived from an EMBL/GenBank/DDBJ whole genome shotgun (WGS) entry which is preliminary data.</text>
</comment>
<dbReference type="EMBL" id="LNIX01000004">
    <property type="protein sequence ID" value="OXA55209.1"/>
    <property type="molecule type" value="Genomic_DNA"/>
</dbReference>
<gene>
    <name evidence="2" type="ORF">Fcan01_09926</name>
</gene>
<feature type="region of interest" description="Disordered" evidence="1">
    <location>
        <begin position="114"/>
        <end position="186"/>
    </location>
</feature>
<dbReference type="Proteomes" id="UP000198287">
    <property type="component" value="Unassembled WGS sequence"/>
</dbReference>
<evidence type="ECO:0000256" key="1">
    <source>
        <dbReference type="SAM" id="MobiDB-lite"/>
    </source>
</evidence>
<dbReference type="AlphaFoldDB" id="A0A226ECP0"/>
<reference evidence="2 3" key="1">
    <citation type="submission" date="2015-12" db="EMBL/GenBank/DDBJ databases">
        <title>The genome of Folsomia candida.</title>
        <authorList>
            <person name="Faddeeva A."/>
            <person name="Derks M.F."/>
            <person name="Anvar Y."/>
            <person name="Smit S."/>
            <person name="Van Straalen N."/>
            <person name="Roelofs D."/>
        </authorList>
    </citation>
    <scope>NUCLEOTIDE SEQUENCE [LARGE SCALE GENOMIC DNA]</scope>
    <source>
        <strain evidence="2 3">VU population</strain>
        <tissue evidence="2">Whole body</tissue>
    </source>
</reference>